<dbReference type="GO" id="GO:0003723">
    <property type="term" value="F:RNA binding"/>
    <property type="evidence" value="ECO:0007669"/>
    <property type="project" value="InterPro"/>
</dbReference>
<feature type="compositionally biased region" description="Polar residues" evidence="1">
    <location>
        <begin position="105"/>
        <end position="115"/>
    </location>
</feature>
<evidence type="ECO:0000259" key="2">
    <source>
        <dbReference type="Pfam" id="PF02854"/>
    </source>
</evidence>
<dbReference type="EMBL" id="JASDAP010000021">
    <property type="protein sequence ID" value="KAK1885543.1"/>
    <property type="molecule type" value="Genomic_DNA"/>
</dbReference>
<feature type="compositionally biased region" description="Basic residues" evidence="1">
    <location>
        <begin position="88"/>
        <end position="101"/>
    </location>
</feature>
<evidence type="ECO:0000256" key="1">
    <source>
        <dbReference type="SAM" id="MobiDB-lite"/>
    </source>
</evidence>
<dbReference type="Pfam" id="PF02854">
    <property type="entry name" value="MIF4G"/>
    <property type="match status" value="1"/>
</dbReference>
<feature type="region of interest" description="Disordered" evidence="1">
    <location>
        <begin position="66"/>
        <end position="129"/>
    </location>
</feature>
<dbReference type="InterPro" id="IPR016024">
    <property type="entry name" value="ARM-type_fold"/>
</dbReference>
<dbReference type="PANTHER" id="PTHR18034:SF4">
    <property type="entry name" value="NUCLEOLAR MIF4G DOMAIN-CONTAINING PROTEIN 1"/>
    <property type="match status" value="1"/>
</dbReference>
<protein>
    <submittedName>
        <fullName evidence="3">Nucleolar MIF4G domain containing protein 1</fullName>
    </submittedName>
</protein>
<feature type="compositionally biased region" description="Basic residues" evidence="1">
    <location>
        <begin position="118"/>
        <end position="127"/>
    </location>
</feature>
<dbReference type="SUPFAM" id="SSF48371">
    <property type="entry name" value="ARM repeat"/>
    <property type="match status" value="1"/>
</dbReference>
<dbReference type="GO" id="GO:0042274">
    <property type="term" value="P:ribosomal small subunit biogenesis"/>
    <property type="evidence" value="ECO:0007669"/>
    <property type="project" value="TreeGrafter"/>
</dbReference>
<dbReference type="Proteomes" id="UP001228049">
    <property type="component" value="Unassembled WGS sequence"/>
</dbReference>
<dbReference type="InterPro" id="IPR050781">
    <property type="entry name" value="CWC22_splicing_factor"/>
</dbReference>
<feature type="domain" description="MIF4G" evidence="2">
    <location>
        <begin position="200"/>
        <end position="323"/>
    </location>
</feature>
<name>A0AAD9EXW0_DISEL</name>
<dbReference type="AlphaFoldDB" id="A0AAD9EXW0"/>
<accession>A0AAD9EXW0</accession>
<reference evidence="3" key="1">
    <citation type="submission" date="2023-04" db="EMBL/GenBank/DDBJ databases">
        <title>Chromosome-level genome of Chaenocephalus aceratus.</title>
        <authorList>
            <person name="Park H."/>
        </authorList>
    </citation>
    <scope>NUCLEOTIDE SEQUENCE</scope>
    <source>
        <strain evidence="3">DE</strain>
        <tissue evidence="3">Muscle</tissue>
    </source>
</reference>
<keyword evidence="4" id="KW-1185">Reference proteome</keyword>
<dbReference type="InterPro" id="IPR003890">
    <property type="entry name" value="MIF4G-like_typ-3"/>
</dbReference>
<organism evidence="3 4">
    <name type="scientific">Dissostichus eleginoides</name>
    <name type="common">Patagonian toothfish</name>
    <name type="synonym">Dissostichus amissus</name>
    <dbReference type="NCBI Taxonomy" id="100907"/>
    <lineage>
        <taxon>Eukaryota</taxon>
        <taxon>Metazoa</taxon>
        <taxon>Chordata</taxon>
        <taxon>Craniata</taxon>
        <taxon>Vertebrata</taxon>
        <taxon>Euteleostomi</taxon>
        <taxon>Actinopterygii</taxon>
        <taxon>Neopterygii</taxon>
        <taxon>Teleostei</taxon>
        <taxon>Neoteleostei</taxon>
        <taxon>Acanthomorphata</taxon>
        <taxon>Eupercaria</taxon>
        <taxon>Perciformes</taxon>
        <taxon>Notothenioidei</taxon>
        <taxon>Nototheniidae</taxon>
        <taxon>Dissostichus</taxon>
    </lineage>
</organism>
<dbReference type="PANTHER" id="PTHR18034">
    <property type="entry name" value="CELL CYCLE CONTROL PROTEIN CWF22-RELATED"/>
    <property type="match status" value="1"/>
</dbReference>
<dbReference type="GO" id="GO:0005730">
    <property type="term" value="C:nucleolus"/>
    <property type="evidence" value="ECO:0007669"/>
    <property type="project" value="TreeGrafter"/>
</dbReference>
<sequence>MKGKWKQNTNKKKGNEVLEKCLVAVDEFIKKNAGEEDGANDHGLRFVKKKSRKDLRKETRKFKKAKMKNYYEGNKTLIEPPNEELEKHTKKKRLKKKKKPKVNNEEVSTSEATEQPNKSKKPSKKVNKLQESRKIALLEANEQEDREIKKLEKCLGLNKRKNKKSLPQSFVTDGLDYILGILDSGSNAEGILSEPNMAWISGQLEELYMSSSRKDMTDMLTEVLLSACVSSALMPDRLLMEHVLLISILHHAVGLEVGAHFLETVVRQFDEVYKNPSETKECDNLISIICHLYNFQVVHSVLVFDILKHLVGDFREKDIELVLLC</sequence>
<evidence type="ECO:0000313" key="4">
    <source>
        <dbReference type="Proteomes" id="UP001228049"/>
    </source>
</evidence>
<dbReference type="Gene3D" id="1.25.40.180">
    <property type="match status" value="1"/>
</dbReference>
<gene>
    <name evidence="3" type="ORF">KUDE01_031737</name>
</gene>
<comment type="caution">
    <text evidence="3">The sequence shown here is derived from an EMBL/GenBank/DDBJ whole genome shotgun (WGS) entry which is preliminary data.</text>
</comment>
<proteinExistence type="predicted"/>
<evidence type="ECO:0000313" key="3">
    <source>
        <dbReference type="EMBL" id="KAK1885543.1"/>
    </source>
</evidence>